<sequence length="609" mass="68403">MALSRKDREYYQGIIKEDEKEHQSKLIGKNMPDKVISAYEGLMNSENTGDSISEATFQQEVKQENIIENWLAIAADTIIPTLYHQVPMPNIRSRSNGSPYSAEILNGLMRHFFDEKAKIENQRAIMDAYLAYGFGVVKVGYNTRVGIAKKKRSNIFTGNVKAEGKNIDMESSDEYVKYERPFIERISPKDCILDWTKEFGKGQRVTFKYTRTLTELIGSNLYSLSQNFLTHFKSKSDDNRNVKLKLKEHWVMIDGFVHKLVLCDEWSEEEIAWAKTPYQWLPMSLLRFKNPSDTLYSRSHGSIATAGQEELNYENELWKEHIDTGQNLMFVDKKGLDEDGLKTLKTNPTHGIIYTNKPPGTVAQPVSTNPMSADIYSNIQNVRSYLQQVLSAGGSISGDVSAKLATQERNQQLGNALRTSGMQDAIRDFNIDQIRKMVTCLVNYGDPEVTVAITGKDVRDPQSGVLVTGKALVVGGETGLKLKEQIIGNVESDYKYDMDMSSAARPDFAVVRKQLMEYATALANMMPMLQGQGFKVNWSSIAKGIGKTFDTIPDAENIIEEMTPEEQQSFQQQQAQAEMQKTLQGASAPTEAAIVNGAERVNQGIPQQQ</sequence>
<organism evidence="1">
    <name type="scientific">viral metagenome</name>
    <dbReference type="NCBI Taxonomy" id="1070528"/>
    <lineage>
        <taxon>unclassified sequences</taxon>
        <taxon>metagenomes</taxon>
        <taxon>organismal metagenomes</taxon>
    </lineage>
</organism>
<accession>A0A6M3J6V4</accession>
<reference evidence="1" key="1">
    <citation type="submission" date="2020-03" db="EMBL/GenBank/DDBJ databases">
        <title>The deep terrestrial virosphere.</title>
        <authorList>
            <person name="Holmfeldt K."/>
            <person name="Nilsson E."/>
            <person name="Simone D."/>
            <person name="Lopez-Fernandez M."/>
            <person name="Wu X."/>
            <person name="de Brujin I."/>
            <person name="Lundin D."/>
            <person name="Andersson A."/>
            <person name="Bertilsson S."/>
            <person name="Dopson M."/>
        </authorList>
    </citation>
    <scope>NUCLEOTIDE SEQUENCE</scope>
    <source>
        <strain evidence="2">MM415A00259</strain>
        <strain evidence="1">MM415B00452</strain>
    </source>
</reference>
<evidence type="ECO:0000313" key="2">
    <source>
        <dbReference type="EMBL" id="QJA83743.1"/>
    </source>
</evidence>
<proteinExistence type="predicted"/>
<dbReference type="EMBL" id="MT142516">
    <property type="protein sequence ID" value="QJA83743.1"/>
    <property type="molecule type" value="Genomic_DNA"/>
</dbReference>
<dbReference type="AlphaFoldDB" id="A0A6M3J6V4"/>
<gene>
    <name evidence="2" type="ORF">MM415A00259_0068</name>
    <name evidence="1" type="ORF">MM415B00452_0076</name>
</gene>
<evidence type="ECO:0000313" key="1">
    <source>
        <dbReference type="EMBL" id="QJA64975.1"/>
    </source>
</evidence>
<name>A0A6M3J6V4_9ZZZZ</name>
<dbReference type="EMBL" id="MT141529">
    <property type="protein sequence ID" value="QJA64975.1"/>
    <property type="molecule type" value="Genomic_DNA"/>
</dbReference>
<protein>
    <submittedName>
        <fullName evidence="1">Uncharacterized protein</fullName>
    </submittedName>
</protein>